<evidence type="ECO:0000256" key="3">
    <source>
        <dbReference type="ARBA" id="ARBA00022989"/>
    </source>
</evidence>
<dbReference type="InterPro" id="IPR050739">
    <property type="entry name" value="MFP"/>
</dbReference>
<dbReference type="SUPFAM" id="SSF111369">
    <property type="entry name" value="HlyD-like secretion proteins"/>
    <property type="match status" value="2"/>
</dbReference>
<evidence type="ECO:0000259" key="6">
    <source>
        <dbReference type="Pfam" id="PF25954"/>
    </source>
</evidence>
<dbReference type="Gene3D" id="1.10.287.470">
    <property type="entry name" value="Helix hairpin bin"/>
    <property type="match status" value="1"/>
</dbReference>
<organism evidence="7 8">
    <name type="scientific">Granulicella mallensis (strain ATCC BAA-1857 / DSM 23137 / MP5ACTX8)</name>
    <dbReference type="NCBI Taxonomy" id="682795"/>
    <lineage>
        <taxon>Bacteria</taxon>
        <taxon>Pseudomonadati</taxon>
        <taxon>Acidobacteriota</taxon>
        <taxon>Terriglobia</taxon>
        <taxon>Terriglobales</taxon>
        <taxon>Acidobacteriaceae</taxon>
        <taxon>Granulicella</taxon>
    </lineage>
</organism>
<evidence type="ECO:0000256" key="5">
    <source>
        <dbReference type="SAM" id="Coils"/>
    </source>
</evidence>
<reference evidence="7 8" key="1">
    <citation type="submission" date="2011-11" db="EMBL/GenBank/DDBJ databases">
        <title>Complete sequence of Granulicella mallensis MP5ACTX8.</title>
        <authorList>
            <consortium name="US DOE Joint Genome Institute"/>
            <person name="Lucas S."/>
            <person name="Copeland A."/>
            <person name="Lapidus A."/>
            <person name="Cheng J.-F."/>
            <person name="Goodwin L."/>
            <person name="Pitluck S."/>
            <person name="Peters L."/>
            <person name="Lu M."/>
            <person name="Detter J.C."/>
            <person name="Han C."/>
            <person name="Tapia R."/>
            <person name="Land M."/>
            <person name="Hauser L."/>
            <person name="Kyrpides N."/>
            <person name="Ivanova N."/>
            <person name="Mikhailova N."/>
            <person name="Pagani I."/>
            <person name="Rawat S."/>
            <person name="Mannisto M."/>
            <person name="Haggblom M."/>
            <person name="Woyke T."/>
        </authorList>
    </citation>
    <scope>NUCLEOTIDE SEQUENCE [LARGE SCALE GENOMIC DNA]</scope>
    <source>
        <strain evidence="8">ATCC BAA-1857 / DSM 23137 / MP5ACTX8</strain>
    </source>
</reference>
<dbReference type="Gene3D" id="2.40.50.100">
    <property type="match status" value="1"/>
</dbReference>
<evidence type="ECO:0000256" key="4">
    <source>
        <dbReference type="ARBA" id="ARBA00023136"/>
    </source>
</evidence>
<dbReference type="PANTHER" id="PTHR30386">
    <property type="entry name" value="MEMBRANE FUSION SUBUNIT OF EMRAB-TOLC MULTIDRUG EFFLUX PUMP"/>
    <property type="match status" value="1"/>
</dbReference>
<accession>G8NPP9</accession>
<dbReference type="InterPro" id="IPR058792">
    <property type="entry name" value="Beta-barrel_RND_2"/>
</dbReference>
<dbReference type="EMBL" id="CP003130">
    <property type="protein sequence ID" value="AEU37138.1"/>
    <property type="molecule type" value="Genomic_DNA"/>
</dbReference>
<dbReference type="GO" id="GO:0016020">
    <property type="term" value="C:membrane"/>
    <property type="evidence" value="ECO:0007669"/>
    <property type="project" value="UniProtKB-SubCell"/>
</dbReference>
<feature type="coiled-coil region" evidence="5">
    <location>
        <begin position="88"/>
        <end position="136"/>
    </location>
</feature>
<keyword evidence="4" id="KW-0472">Membrane</keyword>
<dbReference type="PRINTS" id="PR01490">
    <property type="entry name" value="RTXTOXIND"/>
</dbReference>
<feature type="domain" description="CusB-like beta-barrel" evidence="6">
    <location>
        <begin position="276"/>
        <end position="318"/>
    </location>
</feature>
<evidence type="ECO:0000256" key="2">
    <source>
        <dbReference type="ARBA" id="ARBA00022692"/>
    </source>
</evidence>
<dbReference type="PANTHER" id="PTHR30386:SF26">
    <property type="entry name" value="TRANSPORT PROTEIN COMB"/>
    <property type="match status" value="1"/>
</dbReference>
<evidence type="ECO:0000256" key="1">
    <source>
        <dbReference type="ARBA" id="ARBA00004167"/>
    </source>
</evidence>
<dbReference type="AlphaFoldDB" id="G8NPP9"/>
<proteinExistence type="predicted"/>
<keyword evidence="5" id="KW-0175">Coiled coil</keyword>
<protein>
    <submittedName>
        <fullName evidence="7">Secretion protein HlyD family protein</fullName>
    </submittedName>
</protein>
<keyword evidence="2" id="KW-0812">Transmembrane</keyword>
<dbReference type="Proteomes" id="UP000007113">
    <property type="component" value="Chromosome"/>
</dbReference>
<dbReference type="STRING" id="682795.AciX8_2833"/>
<name>G8NPP9_GRAMM</name>
<evidence type="ECO:0000313" key="8">
    <source>
        <dbReference type="Proteomes" id="UP000007113"/>
    </source>
</evidence>
<dbReference type="GO" id="GO:0055085">
    <property type="term" value="P:transmembrane transport"/>
    <property type="evidence" value="ECO:0007669"/>
    <property type="project" value="InterPro"/>
</dbReference>
<dbReference type="Pfam" id="PF25954">
    <property type="entry name" value="Beta-barrel_RND_2"/>
    <property type="match status" value="1"/>
</dbReference>
<keyword evidence="8" id="KW-1185">Reference proteome</keyword>
<dbReference type="eggNOG" id="COG1566">
    <property type="taxonomic scope" value="Bacteria"/>
</dbReference>
<evidence type="ECO:0000313" key="7">
    <source>
        <dbReference type="EMBL" id="AEU37138.1"/>
    </source>
</evidence>
<dbReference type="KEGG" id="gma:AciX8_2833"/>
<dbReference type="OrthoDB" id="9811754at2"/>
<keyword evidence="3" id="KW-1133">Transmembrane helix</keyword>
<gene>
    <name evidence="7" type="ordered locus">AciX8_2833</name>
</gene>
<dbReference type="RefSeq" id="WP_014266015.1">
    <property type="nucleotide sequence ID" value="NC_016631.1"/>
</dbReference>
<dbReference type="Gene3D" id="2.40.30.170">
    <property type="match status" value="1"/>
</dbReference>
<comment type="subcellular location">
    <subcellularLocation>
        <location evidence="1">Membrane</location>
        <topology evidence="1">Single-pass membrane protein</topology>
    </subcellularLocation>
</comment>
<sequence length="375" mass="39713">MSKRAIIVPILVLGMAAALFFGIRSQWVREEVGSGEQRTDDAYVKAFQTPLSTRISGSVKRVAARDYQPAKAGELVVELEDADYQAVLKESQAALEAAQAEYSANQDAKRAADASIEAAQAGIEQAQASADAAQASIDATGASLAQAQSEFDRHQGLLETKAATRQQFEQAQSARLNFVAGLSGKKADLARAQAAVKASEAGLSSAKQQRVSLNAKDQGLLAQIEAKKAAIVVAQVNVGYTKIFSPADGSLGEFRVHPGQLVGAGQQIVDLVQSEIWIEANFRETQLGYAKSGDPADIRIDALPSKVFHGHILEIAPASGSQFALLPPDNATGNFTKVIQRVPVKISLDQDPSLTQLRPGFSAEVVIHPSSGTAR</sequence>
<dbReference type="HOGENOM" id="CLU_018816_15_1_0"/>